<gene>
    <name evidence="2" type="ORF">ATO67_01270</name>
</gene>
<feature type="signal peptide" evidence="1">
    <location>
        <begin position="1"/>
        <end position="24"/>
    </location>
</feature>
<dbReference type="RefSeq" id="WP_067643197.1">
    <property type="nucleotide sequence ID" value="NZ_KQ961023.1"/>
</dbReference>
<comment type="caution">
    <text evidence="2">The sequence shown here is derived from an EMBL/GenBank/DDBJ whole genome shotgun (WGS) entry which is preliminary data.</text>
</comment>
<keyword evidence="2" id="KW-0067">ATP-binding</keyword>
<dbReference type="STRING" id="2052828.ATO67_01270"/>
<organism evidence="2 3">
    <name type="scientific">Agrobacterium bohemicum</name>
    <dbReference type="NCBI Taxonomy" id="2052828"/>
    <lineage>
        <taxon>Bacteria</taxon>
        <taxon>Pseudomonadati</taxon>
        <taxon>Pseudomonadota</taxon>
        <taxon>Alphaproteobacteria</taxon>
        <taxon>Hyphomicrobiales</taxon>
        <taxon>Rhizobiaceae</taxon>
        <taxon>Rhizobium/Agrobacterium group</taxon>
        <taxon>Agrobacterium</taxon>
    </lineage>
</organism>
<dbReference type="Proteomes" id="UP000070498">
    <property type="component" value="Unassembled WGS sequence"/>
</dbReference>
<name>A0A135P5H0_9HYPH</name>
<keyword evidence="3" id="KW-1185">Reference proteome</keyword>
<accession>A0A135P5H0</accession>
<protein>
    <submittedName>
        <fullName evidence="2">ATP-binding protein</fullName>
    </submittedName>
</protein>
<dbReference type="AlphaFoldDB" id="A0A135P5H0"/>
<proteinExistence type="predicted"/>
<sequence length="282" mass="31002">MFVRNLAVAFASGAFIVAPGVASAVPANIPNLISHRAVYDLELKDASDRSGIEGMTGRMVYEFTGSSCKGYKTDFRFVTQISTGDAVRMTDQQTTTFEDAASKTFKFETKSFTDDKLDKEVTGSAEDANGAMTIDLTKPDAKKIDLAAGEFPTEHMFQVIENAKLGKRIFESRVFDGSDDGDESLITSTLVGKQQMPKDDDADPDVSMAGDFAKLPFWPVTIAYYNDKAGTDSLPIYRMSFKLYENGITRDLTMDYGDFVLTGKLAKLDILQAENCDNKPIR</sequence>
<evidence type="ECO:0000313" key="3">
    <source>
        <dbReference type="Proteomes" id="UP000070498"/>
    </source>
</evidence>
<feature type="chain" id="PRO_5007467024" evidence="1">
    <location>
        <begin position="25"/>
        <end position="282"/>
    </location>
</feature>
<evidence type="ECO:0000313" key="2">
    <source>
        <dbReference type="EMBL" id="KXG86683.1"/>
    </source>
</evidence>
<keyword evidence="1" id="KW-0732">Signal</keyword>
<dbReference type="GO" id="GO:0005524">
    <property type="term" value="F:ATP binding"/>
    <property type="evidence" value="ECO:0007669"/>
    <property type="project" value="UniProtKB-KW"/>
</dbReference>
<evidence type="ECO:0000256" key="1">
    <source>
        <dbReference type="SAM" id="SignalP"/>
    </source>
</evidence>
<reference evidence="2 3" key="1">
    <citation type="submission" date="2015-11" db="EMBL/GenBank/DDBJ databases">
        <title>Draft genome sequence of Agrobacterium sp. R89-1.</title>
        <authorList>
            <person name="Zahradnik J."/>
            <person name="Kyslikova E."/>
            <person name="Palyzova A."/>
            <person name="Kyslik P."/>
        </authorList>
    </citation>
    <scope>NUCLEOTIDE SEQUENCE [LARGE SCALE GENOMIC DNA]</scope>
    <source>
        <strain evidence="2 3">R89-1</strain>
    </source>
</reference>
<dbReference type="Pfam" id="PF08904">
    <property type="entry name" value="EipB_like"/>
    <property type="match status" value="1"/>
</dbReference>
<keyword evidence="2" id="KW-0547">Nucleotide-binding</keyword>
<dbReference type="EMBL" id="LNUW01000015">
    <property type="protein sequence ID" value="KXG86683.1"/>
    <property type="molecule type" value="Genomic_DNA"/>
</dbReference>
<dbReference type="InterPro" id="IPR015000">
    <property type="entry name" value="EipB-like"/>
</dbReference>